<accession>A0A9D1FX66</accession>
<gene>
    <name evidence="1" type="ORF">IAD41_09270</name>
</gene>
<dbReference type="EMBL" id="DVJO01000203">
    <property type="protein sequence ID" value="HIS83777.1"/>
    <property type="molecule type" value="Genomic_DNA"/>
</dbReference>
<dbReference type="Proteomes" id="UP000824139">
    <property type="component" value="Unassembled WGS sequence"/>
</dbReference>
<sequence length="54" mass="6428">MAIIIEGKRRLIKMSVDDILNIVREYQLITRGTCCYEHTRELLERAEFFVPEDV</sequence>
<dbReference type="AlphaFoldDB" id="A0A9D1FX66"/>
<proteinExistence type="predicted"/>
<reference evidence="1" key="1">
    <citation type="submission" date="2020-10" db="EMBL/GenBank/DDBJ databases">
        <authorList>
            <person name="Gilroy R."/>
        </authorList>
    </citation>
    <scope>NUCLEOTIDE SEQUENCE</scope>
    <source>
        <strain evidence="1">CHK152-2994</strain>
    </source>
</reference>
<organism evidence="1 2">
    <name type="scientific">Candidatus Scatenecus faecavium</name>
    <dbReference type="NCBI Taxonomy" id="2840915"/>
    <lineage>
        <taxon>Bacteria</taxon>
        <taxon>Candidatus Scatenecus</taxon>
    </lineage>
</organism>
<reference evidence="1" key="2">
    <citation type="journal article" date="2021" name="PeerJ">
        <title>Extensive microbial diversity within the chicken gut microbiome revealed by metagenomics and culture.</title>
        <authorList>
            <person name="Gilroy R."/>
            <person name="Ravi A."/>
            <person name="Getino M."/>
            <person name="Pursley I."/>
            <person name="Horton D.L."/>
            <person name="Alikhan N.F."/>
            <person name="Baker D."/>
            <person name="Gharbi K."/>
            <person name="Hall N."/>
            <person name="Watson M."/>
            <person name="Adriaenssens E.M."/>
            <person name="Foster-Nyarko E."/>
            <person name="Jarju S."/>
            <person name="Secka A."/>
            <person name="Antonio M."/>
            <person name="Oren A."/>
            <person name="Chaudhuri R.R."/>
            <person name="La Ragione R."/>
            <person name="Hildebrand F."/>
            <person name="Pallen M.J."/>
        </authorList>
    </citation>
    <scope>NUCLEOTIDE SEQUENCE</scope>
    <source>
        <strain evidence="1">CHK152-2994</strain>
    </source>
</reference>
<protein>
    <submittedName>
        <fullName evidence="1">Uncharacterized protein</fullName>
    </submittedName>
</protein>
<evidence type="ECO:0000313" key="1">
    <source>
        <dbReference type="EMBL" id="HIS83777.1"/>
    </source>
</evidence>
<comment type="caution">
    <text evidence="1">The sequence shown here is derived from an EMBL/GenBank/DDBJ whole genome shotgun (WGS) entry which is preliminary data.</text>
</comment>
<evidence type="ECO:0000313" key="2">
    <source>
        <dbReference type="Proteomes" id="UP000824139"/>
    </source>
</evidence>
<name>A0A9D1FX66_9BACT</name>